<dbReference type="InterPro" id="IPR036371">
    <property type="entry name" value="TPK_B1-bd_sf"/>
</dbReference>
<protein>
    <recommendedName>
        <fullName evidence="5">Thiamine diphosphokinase</fullName>
        <ecNumber evidence="5">2.7.6.2</ecNumber>
    </recommendedName>
</protein>
<dbReference type="SUPFAM" id="SSF63862">
    <property type="entry name" value="Thiamin pyrophosphokinase, substrate-binding domain"/>
    <property type="match status" value="1"/>
</dbReference>
<keyword evidence="1" id="KW-0808">Transferase</keyword>
<dbReference type="RefSeq" id="WP_047791755.1">
    <property type="nucleotide sequence ID" value="NZ_CP011856.1"/>
</dbReference>
<evidence type="ECO:0000256" key="5">
    <source>
        <dbReference type="NCBIfam" id="TIGR01378"/>
    </source>
</evidence>
<evidence type="ECO:0000256" key="2">
    <source>
        <dbReference type="ARBA" id="ARBA00022741"/>
    </source>
</evidence>
<reference evidence="8" key="2">
    <citation type="submission" date="2015-06" db="EMBL/GenBank/DDBJ databases">
        <title>Complete genome sequence of Spiroplasma eriocheiris TDA-040725-5 (DSM 21848).</title>
        <authorList>
            <person name="Lo W.-S."/>
            <person name="Kuo C.-H."/>
        </authorList>
    </citation>
    <scope>NUCLEOTIDE SEQUENCE [LARGE SCALE GENOMIC DNA]</scope>
    <source>
        <strain evidence="8">TDA-040725-5</strain>
    </source>
</reference>
<dbReference type="GO" id="GO:0005524">
    <property type="term" value="F:ATP binding"/>
    <property type="evidence" value="ECO:0007669"/>
    <property type="project" value="UniProtKB-KW"/>
</dbReference>
<keyword evidence="3 7" id="KW-0418">Kinase</keyword>
<dbReference type="Pfam" id="PF04265">
    <property type="entry name" value="TPK_B1_binding"/>
    <property type="match status" value="1"/>
</dbReference>
<dbReference type="EC" id="2.7.6.2" evidence="5"/>
<evidence type="ECO:0000256" key="1">
    <source>
        <dbReference type="ARBA" id="ARBA00022679"/>
    </source>
</evidence>
<dbReference type="PANTHER" id="PTHR41299:SF1">
    <property type="entry name" value="THIAMINE PYROPHOSPHOKINASE"/>
    <property type="match status" value="1"/>
</dbReference>
<dbReference type="GO" id="GO:0016301">
    <property type="term" value="F:kinase activity"/>
    <property type="evidence" value="ECO:0007669"/>
    <property type="project" value="UniProtKB-KW"/>
</dbReference>
<keyword evidence="8" id="KW-1185">Reference proteome</keyword>
<dbReference type="STRING" id="315358.SERIO_v1c10040"/>
<dbReference type="NCBIfam" id="TIGR01378">
    <property type="entry name" value="thi_PPkinase"/>
    <property type="match status" value="1"/>
</dbReference>
<dbReference type="SUPFAM" id="SSF63999">
    <property type="entry name" value="Thiamin pyrophosphokinase, catalytic domain"/>
    <property type="match status" value="1"/>
</dbReference>
<evidence type="ECO:0000313" key="8">
    <source>
        <dbReference type="Proteomes" id="UP000035661"/>
    </source>
</evidence>
<dbReference type="InterPro" id="IPR006282">
    <property type="entry name" value="Thi_PPkinase"/>
</dbReference>
<dbReference type="InterPro" id="IPR053149">
    <property type="entry name" value="TPK"/>
</dbReference>
<dbReference type="InterPro" id="IPR007373">
    <property type="entry name" value="Thiamin_PyroPKinase_B1-bd"/>
</dbReference>
<keyword evidence="4" id="KW-0067">ATP-binding</keyword>
<dbReference type="Proteomes" id="UP000035661">
    <property type="component" value="Chromosome"/>
</dbReference>
<dbReference type="InterPro" id="IPR036759">
    <property type="entry name" value="TPK_catalytic_sf"/>
</dbReference>
<dbReference type="CDD" id="cd07995">
    <property type="entry name" value="TPK"/>
    <property type="match status" value="1"/>
</dbReference>
<dbReference type="Pfam" id="PF04263">
    <property type="entry name" value="TPK_catalytic"/>
    <property type="match status" value="1"/>
</dbReference>
<dbReference type="SMART" id="SM00983">
    <property type="entry name" value="TPK_B1_binding"/>
    <property type="match status" value="1"/>
</dbReference>
<evidence type="ECO:0000256" key="3">
    <source>
        <dbReference type="ARBA" id="ARBA00022777"/>
    </source>
</evidence>
<proteinExistence type="predicted"/>
<evidence type="ECO:0000313" key="7">
    <source>
        <dbReference type="EMBL" id="AKM54560.1"/>
    </source>
</evidence>
<organism evidence="7 8">
    <name type="scientific">Spiroplasma eriocheiris</name>
    <dbReference type="NCBI Taxonomy" id="315358"/>
    <lineage>
        <taxon>Bacteria</taxon>
        <taxon>Bacillati</taxon>
        <taxon>Mycoplasmatota</taxon>
        <taxon>Mollicutes</taxon>
        <taxon>Entomoplasmatales</taxon>
        <taxon>Spiroplasmataceae</taxon>
        <taxon>Spiroplasma</taxon>
    </lineage>
</organism>
<name>A0A0H3XJ25_9MOLU</name>
<sequence>MSDQQVKVLIVCSQTNLDLTQYVDYYHIGVERGCLALLNHKLSIDLACGDFDSLSPAEYQTVIKNTNKLVKVSAIKNEIDAELAITEALALQPTEIILITQGPRVDMQLASFGFIAQYNVKWLNDDNYCYLLKPHQVNVVAPQLGYRYLSLISLTPAKVNITKMKYNVQDFELTTLSANAISNEFIYDQPGEIEVLSGTVIVIYTK</sequence>
<keyword evidence="2" id="KW-0547">Nucleotide-binding</keyword>
<dbReference type="GO" id="GO:0006772">
    <property type="term" value="P:thiamine metabolic process"/>
    <property type="evidence" value="ECO:0007669"/>
    <property type="project" value="UniProtKB-UniRule"/>
</dbReference>
<feature type="domain" description="Thiamin pyrophosphokinase thiamin-binding" evidence="6">
    <location>
        <begin position="135"/>
        <end position="201"/>
    </location>
</feature>
<dbReference type="AlphaFoldDB" id="A0A0H3XJ25"/>
<dbReference type="EMBL" id="CP011856">
    <property type="protein sequence ID" value="AKM54560.1"/>
    <property type="molecule type" value="Genomic_DNA"/>
</dbReference>
<dbReference type="GO" id="GO:0009229">
    <property type="term" value="P:thiamine diphosphate biosynthetic process"/>
    <property type="evidence" value="ECO:0007669"/>
    <property type="project" value="InterPro"/>
</dbReference>
<dbReference type="Gene3D" id="3.40.50.10240">
    <property type="entry name" value="Thiamin pyrophosphokinase, catalytic domain"/>
    <property type="match status" value="1"/>
</dbReference>
<dbReference type="PANTHER" id="PTHR41299">
    <property type="entry name" value="THIAMINE PYROPHOSPHOKINASE"/>
    <property type="match status" value="1"/>
</dbReference>
<evidence type="ECO:0000259" key="6">
    <source>
        <dbReference type="SMART" id="SM00983"/>
    </source>
</evidence>
<accession>A0A0H3XJ25</accession>
<dbReference type="GO" id="GO:0030975">
    <property type="term" value="F:thiamine binding"/>
    <property type="evidence" value="ECO:0007669"/>
    <property type="project" value="InterPro"/>
</dbReference>
<reference evidence="7 8" key="1">
    <citation type="journal article" date="2015" name="Genome Biol. Evol.">
        <title>Found and Lost: The Fates of Horizontally Acquired Genes in Arthropod-Symbiotic Spiroplasma.</title>
        <authorList>
            <person name="Lo W.S."/>
            <person name="Gasparich G.E."/>
            <person name="Kuo C.H."/>
        </authorList>
    </citation>
    <scope>NUCLEOTIDE SEQUENCE [LARGE SCALE GENOMIC DNA]</scope>
    <source>
        <strain evidence="8">TDA-040725-5</strain>
    </source>
</reference>
<dbReference type="PATRIC" id="fig|743698.3.peg.1013"/>
<dbReference type="KEGG" id="seri:SERIO_v1c10040"/>
<dbReference type="InterPro" id="IPR007371">
    <property type="entry name" value="TPK_catalytic"/>
</dbReference>
<gene>
    <name evidence="7" type="primary">thiN</name>
    <name evidence="7" type="ORF">SERIO_v1c10040</name>
</gene>
<evidence type="ECO:0000256" key="4">
    <source>
        <dbReference type="ARBA" id="ARBA00022840"/>
    </source>
</evidence>
<dbReference type="GO" id="GO:0004788">
    <property type="term" value="F:thiamine diphosphokinase activity"/>
    <property type="evidence" value="ECO:0007669"/>
    <property type="project" value="UniProtKB-UniRule"/>
</dbReference>